<keyword evidence="2" id="KW-1185">Reference proteome</keyword>
<proteinExistence type="predicted"/>
<protein>
    <submittedName>
        <fullName evidence="1">Uncharacterized protein</fullName>
    </submittedName>
</protein>
<reference evidence="1 2" key="1">
    <citation type="journal article" date="2019" name="Antonie Van Leeuwenhoek">
        <title>Description of 'Ca. Methylobacter oryzae' KRF1, a novel species from the environmentally important Methylobacter clade 2.</title>
        <authorList>
            <person name="Khatri K."/>
            <person name="Mohite J.A."/>
            <person name="Pandit P.S."/>
            <person name="Bahulikar R."/>
            <person name="Rahalkar M.C."/>
        </authorList>
    </citation>
    <scope>NUCLEOTIDE SEQUENCE [LARGE SCALE GENOMIC DNA]</scope>
    <source>
        <strain evidence="1 2">KRF1</strain>
    </source>
</reference>
<gene>
    <name evidence="1" type="ORF">EKO24_009645</name>
</gene>
<comment type="caution">
    <text evidence="1">The sequence shown here is derived from an EMBL/GenBank/DDBJ whole genome shotgun (WGS) entry which is preliminary data.</text>
</comment>
<dbReference type="EMBL" id="RYFG02000088">
    <property type="protein sequence ID" value="TRW95586.1"/>
    <property type="molecule type" value="Genomic_DNA"/>
</dbReference>
<dbReference type="RefSeq" id="WP_127029181.1">
    <property type="nucleotide sequence ID" value="NZ_RYFG02000088.1"/>
</dbReference>
<organism evidence="1 2">
    <name type="scientific">Candidatus Methylobacter oryzae</name>
    <dbReference type="NCBI Taxonomy" id="2497749"/>
    <lineage>
        <taxon>Bacteria</taxon>
        <taxon>Pseudomonadati</taxon>
        <taxon>Pseudomonadota</taxon>
        <taxon>Gammaproteobacteria</taxon>
        <taxon>Methylococcales</taxon>
        <taxon>Methylococcaceae</taxon>
        <taxon>Methylobacter</taxon>
    </lineage>
</organism>
<sequence>MILQNKNSTFWAVATFVISTFFWGSGSAWAGGYYSCTSPAVLVGTSSCSDGSIAIFNADPVCPLPQTLQNHVCVTLTTSLSDDAETIFNWAEHDYPQYFSSNETTQISNPWLYRYYQKTNTYAGVNNQDKSVYVLGGVFGPSPVLVNTVANLVKVANADPSALYGVWRTSIPGAVWTSPGTYTDWLHVSTGIAVGDLIIRPDGTYIWNSYGGKSGNWVRGDSDYPVVLIDTVENKQWKVSTDSKHTGGRDIVIWDGRFLYYDGRK</sequence>
<name>A0ABY3CAZ2_9GAMM</name>
<evidence type="ECO:0000313" key="2">
    <source>
        <dbReference type="Proteomes" id="UP000733744"/>
    </source>
</evidence>
<evidence type="ECO:0000313" key="1">
    <source>
        <dbReference type="EMBL" id="TRW95586.1"/>
    </source>
</evidence>
<dbReference type="Proteomes" id="UP000733744">
    <property type="component" value="Unassembled WGS sequence"/>
</dbReference>
<accession>A0ABY3CAZ2</accession>